<dbReference type="GO" id="GO:0019825">
    <property type="term" value="F:oxygen binding"/>
    <property type="evidence" value="ECO:0007669"/>
    <property type="project" value="InterPro"/>
</dbReference>
<dbReference type="InterPro" id="IPR009050">
    <property type="entry name" value="Globin-like_sf"/>
</dbReference>
<reference evidence="1 2" key="1">
    <citation type="submission" date="2020-04" db="EMBL/GenBank/DDBJ databases">
        <title>Perkinsus chesapeaki whole genome sequence.</title>
        <authorList>
            <person name="Bogema D.R."/>
        </authorList>
    </citation>
    <scope>NUCLEOTIDE SEQUENCE [LARGE SCALE GENOMIC DNA]</scope>
    <source>
        <strain evidence="1">ATCC PRA-425</strain>
    </source>
</reference>
<dbReference type="SUPFAM" id="SSF46458">
    <property type="entry name" value="Globin-like"/>
    <property type="match status" value="1"/>
</dbReference>
<organism evidence="1 2">
    <name type="scientific">Perkinsus chesapeaki</name>
    <name type="common">Clam parasite</name>
    <name type="synonym">Perkinsus andrewsi</name>
    <dbReference type="NCBI Taxonomy" id="330153"/>
    <lineage>
        <taxon>Eukaryota</taxon>
        <taxon>Sar</taxon>
        <taxon>Alveolata</taxon>
        <taxon>Perkinsozoa</taxon>
        <taxon>Perkinsea</taxon>
        <taxon>Perkinsida</taxon>
        <taxon>Perkinsidae</taxon>
        <taxon>Perkinsus</taxon>
    </lineage>
</organism>
<comment type="caution">
    <text evidence="1">The sequence shown here is derived from an EMBL/GenBank/DDBJ whole genome shotgun (WGS) entry which is preliminary data.</text>
</comment>
<dbReference type="GO" id="GO:0020037">
    <property type="term" value="F:heme binding"/>
    <property type="evidence" value="ECO:0007669"/>
    <property type="project" value="InterPro"/>
</dbReference>
<dbReference type="Gene3D" id="1.10.490.10">
    <property type="entry name" value="Globins"/>
    <property type="match status" value="1"/>
</dbReference>
<sequence length="199" mass="22809">MVMHLFPADLADRVGGREAVLMVAKRFYELSFEDPILGCLYEDKEEPHYKMFCRWLFTTLGLDDEMTKRGGTRMINTMHKKAQHCPHRADAPKEAGYVGAGFTRAQRNRWIRMQLKACEEFDLPRDFVEPYIHGLCVFMAAYGPFTESRAEEGPQSGECPMRLFRNRTSSEVKISHTPPHIPGFDLPAVQEESQCPVAH</sequence>
<evidence type="ECO:0000313" key="2">
    <source>
        <dbReference type="Proteomes" id="UP000591131"/>
    </source>
</evidence>
<dbReference type="OrthoDB" id="406548at2759"/>
<proteinExistence type="predicted"/>
<dbReference type="InterPro" id="IPR012292">
    <property type="entry name" value="Globin/Proto"/>
</dbReference>
<dbReference type="Proteomes" id="UP000591131">
    <property type="component" value="Unassembled WGS sequence"/>
</dbReference>
<protein>
    <submittedName>
        <fullName evidence="1">Uncharacterized protein</fullName>
    </submittedName>
</protein>
<dbReference type="EMBL" id="JAAPAO010001384">
    <property type="protein sequence ID" value="KAF4649940.1"/>
    <property type="molecule type" value="Genomic_DNA"/>
</dbReference>
<accession>A0A7J6KSB0</accession>
<name>A0A7J6KSB0_PERCH</name>
<keyword evidence="2" id="KW-1185">Reference proteome</keyword>
<dbReference type="AlphaFoldDB" id="A0A7J6KSB0"/>
<evidence type="ECO:0000313" key="1">
    <source>
        <dbReference type="EMBL" id="KAF4649940.1"/>
    </source>
</evidence>
<gene>
    <name evidence="1" type="ORF">FOL47_001572</name>
</gene>